<dbReference type="OrthoDB" id="1907105at2"/>
<dbReference type="eggNOG" id="COG4722">
    <property type="taxonomic scope" value="Bacteria"/>
</dbReference>
<evidence type="ECO:0000313" key="2">
    <source>
        <dbReference type="EMBL" id="AGK98161.1"/>
    </source>
</evidence>
<feature type="domain" description="Siphovirus-type tail component RIFT-related" evidence="1">
    <location>
        <begin position="34"/>
        <end position="128"/>
    </location>
</feature>
<accession>R4K8X7</accession>
<dbReference type="Proteomes" id="UP000013523">
    <property type="component" value="Chromosome"/>
</dbReference>
<reference evidence="2 3" key="1">
    <citation type="submission" date="2012-01" db="EMBL/GenBank/DDBJ databases">
        <title>Complete sequence of chromosome of Clostridium pasteurianum BC1.</title>
        <authorList>
            <consortium name="US DOE Joint Genome Institute"/>
            <person name="Lucas S."/>
            <person name="Han J."/>
            <person name="Lapidus A."/>
            <person name="Cheng J.-F."/>
            <person name="Goodwin L."/>
            <person name="Pitluck S."/>
            <person name="Peters L."/>
            <person name="Mikhailova N."/>
            <person name="Teshima H."/>
            <person name="Detter J.C."/>
            <person name="Han C."/>
            <person name="Tapia R."/>
            <person name="Land M."/>
            <person name="Hauser L."/>
            <person name="Kyrpides N."/>
            <person name="Ivanova N."/>
            <person name="Pagani I."/>
            <person name="Dunn J."/>
            <person name="Taghavi S."/>
            <person name="Francis A."/>
            <person name="van der Lelie D."/>
            <person name="Woyke T."/>
        </authorList>
    </citation>
    <scope>NUCLEOTIDE SEQUENCE [LARGE SCALE GENOMIC DNA]</scope>
    <source>
        <strain evidence="2 3">BC1</strain>
    </source>
</reference>
<evidence type="ECO:0000259" key="1">
    <source>
        <dbReference type="Pfam" id="PF05709"/>
    </source>
</evidence>
<protein>
    <submittedName>
        <fullName evidence="2">Phage putative tail component</fullName>
    </submittedName>
</protein>
<keyword evidence="3" id="KW-1185">Reference proteome</keyword>
<dbReference type="RefSeq" id="WP_015616446.1">
    <property type="nucleotide sequence ID" value="NC_021182.1"/>
</dbReference>
<organism evidence="2 3">
    <name type="scientific">Clostridium pasteurianum BC1</name>
    <dbReference type="NCBI Taxonomy" id="86416"/>
    <lineage>
        <taxon>Bacteria</taxon>
        <taxon>Bacillati</taxon>
        <taxon>Bacillota</taxon>
        <taxon>Clostridia</taxon>
        <taxon>Eubacteriales</taxon>
        <taxon>Clostridiaceae</taxon>
        <taxon>Clostridium</taxon>
    </lineage>
</organism>
<dbReference type="STRING" id="86416.Clopa_3365"/>
<proteinExistence type="predicted"/>
<dbReference type="PATRIC" id="fig|86416.3.peg.3359"/>
<dbReference type="KEGG" id="cpas:Clopa_3365"/>
<dbReference type="Pfam" id="PF05709">
    <property type="entry name" value="Sipho_tail"/>
    <property type="match status" value="1"/>
</dbReference>
<name>R4K8X7_CLOPA</name>
<dbReference type="HOGENOM" id="CLU_095671_0_0_9"/>
<dbReference type="AlphaFoldDB" id="R4K8X7"/>
<gene>
    <name evidence="2" type="ORF">Clopa_3365</name>
</gene>
<evidence type="ECO:0000313" key="3">
    <source>
        <dbReference type="Proteomes" id="UP000013523"/>
    </source>
</evidence>
<dbReference type="InterPro" id="IPR006520">
    <property type="entry name" value="Dit_BPSPP_N"/>
</dbReference>
<dbReference type="EMBL" id="CP003261">
    <property type="protein sequence ID" value="AGK98161.1"/>
    <property type="molecule type" value="Genomic_DNA"/>
</dbReference>
<dbReference type="NCBIfam" id="TIGR01633">
    <property type="entry name" value="phi3626_gp14_N"/>
    <property type="match status" value="1"/>
</dbReference>
<dbReference type="InterPro" id="IPR008841">
    <property type="entry name" value="Siphovirus-type_tail_N"/>
</dbReference>
<dbReference type="Gene3D" id="2.40.30.200">
    <property type="match status" value="1"/>
</dbReference>
<sequence>MITFNGKEETDIDEDIRLVDRQLTAPTKKKIKDTVPFMSGYYDFSTVGSGGEIVYDNRQIQCKFGIKGKSKQDLQNKYNKFLRWIYDVGQSQLQFDDKPGIFFMAEVEREPTWKETFLYGESTVTFICEPFAEGNTFYGELLWDDIDFDLPDYIEETSFTITGSQTVTIYNPGKPVVPDVIVSSNMSCTLNSYTANFTTSNSKDPLFRLLSGSNTISVTGNGIIDFNFRKVVL</sequence>